<gene>
    <name evidence="1" type="ORF">ACF05T_21800</name>
</gene>
<reference evidence="1 2" key="1">
    <citation type="submission" date="2024-10" db="EMBL/GenBank/DDBJ databases">
        <title>The Natural Products Discovery Center: Release of the First 8490 Sequenced Strains for Exploring Actinobacteria Biosynthetic Diversity.</title>
        <authorList>
            <person name="Kalkreuter E."/>
            <person name="Kautsar S.A."/>
            <person name="Yang D."/>
            <person name="Bader C.D."/>
            <person name="Teijaro C.N."/>
            <person name="Fluegel L."/>
            <person name="Davis C.M."/>
            <person name="Simpson J.R."/>
            <person name="Lauterbach L."/>
            <person name="Steele A.D."/>
            <person name="Gui C."/>
            <person name="Meng S."/>
            <person name="Li G."/>
            <person name="Viehrig K."/>
            <person name="Ye F."/>
            <person name="Su P."/>
            <person name="Kiefer A.F."/>
            <person name="Nichols A."/>
            <person name="Cepeda A.J."/>
            <person name="Yan W."/>
            <person name="Fan B."/>
            <person name="Jiang Y."/>
            <person name="Adhikari A."/>
            <person name="Zheng C.-J."/>
            <person name="Schuster L."/>
            <person name="Cowan T.M."/>
            <person name="Smanski M.J."/>
            <person name="Chevrette M.G."/>
            <person name="De Carvalho L.P.S."/>
            <person name="Shen B."/>
        </authorList>
    </citation>
    <scope>NUCLEOTIDE SEQUENCE [LARGE SCALE GENOMIC DNA]</scope>
    <source>
        <strain evidence="1 2">NPDC015755</strain>
    </source>
</reference>
<evidence type="ECO:0000313" key="2">
    <source>
        <dbReference type="Proteomes" id="UP001603013"/>
    </source>
</evidence>
<dbReference type="Proteomes" id="UP001603013">
    <property type="component" value="Unassembled WGS sequence"/>
</dbReference>
<evidence type="ECO:0000313" key="1">
    <source>
        <dbReference type="EMBL" id="MFF8278720.1"/>
    </source>
</evidence>
<accession>A0ABW6YFU5</accession>
<protein>
    <submittedName>
        <fullName evidence="1">Uncharacterized protein</fullName>
    </submittedName>
</protein>
<keyword evidence="2" id="KW-1185">Reference proteome</keyword>
<comment type="caution">
    <text evidence="1">The sequence shown here is derived from an EMBL/GenBank/DDBJ whole genome shotgun (WGS) entry which is preliminary data.</text>
</comment>
<proteinExistence type="predicted"/>
<dbReference type="EMBL" id="JBIBSM010000011">
    <property type="protein sequence ID" value="MFF8278720.1"/>
    <property type="molecule type" value="Genomic_DNA"/>
</dbReference>
<dbReference type="RefSeq" id="WP_391935816.1">
    <property type="nucleotide sequence ID" value="NZ_JBIBSM010000011.1"/>
</dbReference>
<sequence length="207" mass="22833">MDVVGMLEAASLLVPEGVATENDITVSDVWHYLAHDEWEVALGLLEELADEWTAPPGFWEALGRAAEMTGLERSREWCWWREAETRLGLIRAELVLRPAGETFRRTPIPGAGVLRPMWDIGDRREDGASDLAIARVWVEFAPLLAPGARAPVRLLPLTPTRWRHLAPGDRITLYETAVAGGTATILEMRPPELGGTSREVRGAVPPS</sequence>
<name>A0ABW6YFU5_9ACTN</name>
<organism evidence="1 2">
    <name type="scientific">Streptomyces lateritius</name>
    <dbReference type="NCBI Taxonomy" id="67313"/>
    <lineage>
        <taxon>Bacteria</taxon>
        <taxon>Bacillati</taxon>
        <taxon>Actinomycetota</taxon>
        <taxon>Actinomycetes</taxon>
        <taxon>Kitasatosporales</taxon>
        <taxon>Streptomycetaceae</taxon>
        <taxon>Streptomyces</taxon>
    </lineage>
</organism>